<dbReference type="Proteomes" id="UP000187013">
    <property type="component" value="Unassembled WGS sequence"/>
</dbReference>
<dbReference type="eggNOG" id="ENOG502S50X">
    <property type="taxonomic scope" value="Eukaryota"/>
</dbReference>
<dbReference type="GO" id="GO:0070072">
    <property type="term" value="P:vacuolar proton-transporting V-type ATPase complex assembly"/>
    <property type="evidence" value="ECO:0007669"/>
    <property type="project" value="EnsemblFungi"/>
</dbReference>
<gene>
    <name evidence="3" type="ORF">ZYGR_0I05920</name>
</gene>
<name>A0A1Q2ZXZ2_ZYGRO</name>
<dbReference type="GO" id="GO:1990871">
    <property type="term" value="C:Vma12-Vma22 assembly complex"/>
    <property type="evidence" value="ECO:0007669"/>
    <property type="project" value="EnsemblFungi"/>
</dbReference>
<dbReference type="PANTHER" id="PTHR31996">
    <property type="entry name" value="COILED-COIL DOMAIN-CONTAINING PROTEIN 115"/>
    <property type="match status" value="1"/>
</dbReference>
<evidence type="ECO:0000313" key="3">
    <source>
        <dbReference type="EMBL" id="GAV48295.1"/>
    </source>
</evidence>
<dbReference type="Pfam" id="PF21730">
    <property type="entry name" value="Vma22_CCDC115"/>
    <property type="match status" value="1"/>
</dbReference>
<dbReference type="OMA" id="RANYHNK"/>
<feature type="compositionally biased region" description="Basic and acidic residues" evidence="2">
    <location>
        <begin position="70"/>
        <end position="103"/>
    </location>
</feature>
<sequence length="165" mass="19137">MLQEKDHLELLKLLARYDTLLEQLQRTMSEGFSQLGRANYHNKDSLRGRYGSDYWDKSYEGHLRVQLGEKELSIRRQEESDSTPKEELQDEKSLRRRGGEKTESTANPRKKKDPITMFGGALSTPMSLRQSQSHFKGSIPLMAELINCRRRIELIITTSEKPIIN</sequence>
<dbReference type="InterPro" id="IPR040357">
    <property type="entry name" value="Vma22/CCDC115"/>
</dbReference>
<dbReference type="OrthoDB" id="4044452at2759"/>
<reference evidence="3 4" key="1">
    <citation type="submission" date="2016-08" db="EMBL/GenBank/DDBJ databases">
        <title>Draft genome sequence of allopolyploid Zygosaccharomyces rouxii.</title>
        <authorList>
            <person name="Watanabe J."/>
            <person name="Uehara K."/>
            <person name="Mogi Y."/>
            <person name="Tsukioka Y."/>
        </authorList>
    </citation>
    <scope>NUCLEOTIDE SEQUENCE [LARGE SCALE GENOMIC DNA]</scope>
    <source>
        <strain evidence="3 4">NBRC 110957</strain>
    </source>
</reference>
<feature type="region of interest" description="Disordered" evidence="2">
    <location>
        <begin position="70"/>
        <end position="119"/>
    </location>
</feature>
<evidence type="ECO:0000313" key="4">
    <source>
        <dbReference type="Proteomes" id="UP000187013"/>
    </source>
</evidence>
<evidence type="ECO:0000256" key="2">
    <source>
        <dbReference type="SAM" id="MobiDB-lite"/>
    </source>
</evidence>
<dbReference type="GO" id="GO:0051082">
    <property type="term" value="F:unfolded protein binding"/>
    <property type="evidence" value="ECO:0007669"/>
    <property type="project" value="EnsemblFungi"/>
</dbReference>
<dbReference type="AlphaFoldDB" id="A0A1Q2ZXZ2"/>
<accession>A0A1Q2ZXZ2</accession>
<evidence type="ECO:0000256" key="1">
    <source>
        <dbReference type="ARBA" id="ARBA00093634"/>
    </source>
</evidence>
<dbReference type="GO" id="GO:0007035">
    <property type="term" value="P:vacuolar acidification"/>
    <property type="evidence" value="ECO:0007669"/>
    <property type="project" value="EnsemblFungi"/>
</dbReference>
<dbReference type="EMBL" id="BDGX01000009">
    <property type="protein sequence ID" value="GAV48295.1"/>
    <property type="molecule type" value="Genomic_DNA"/>
</dbReference>
<dbReference type="PANTHER" id="PTHR31996:SF2">
    <property type="entry name" value="COILED-COIL DOMAIN-CONTAINING PROTEIN 115"/>
    <property type="match status" value="1"/>
</dbReference>
<proteinExistence type="predicted"/>
<protein>
    <recommendedName>
        <fullName evidence="1">Vacuolar ATPase assembly protein VMA22</fullName>
    </recommendedName>
</protein>
<organism evidence="3 4">
    <name type="scientific">Zygosaccharomyces rouxii</name>
    <dbReference type="NCBI Taxonomy" id="4956"/>
    <lineage>
        <taxon>Eukaryota</taxon>
        <taxon>Fungi</taxon>
        <taxon>Dikarya</taxon>
        <taxon>Ascomycota</taxon>
        <taxon>Saccharomycotina</taxon>
        <taxon>Saccharomycetes</taxon>
        <taxon>Saccharomycetales</taxon>
        <taxon>Saccharomycetaceae</taxon>
        <taxon>Zygosaccharomyces</taxon>
    </lineage>
</organism>
<comment type="caution">
    <text evidence="3">The sequence shown here is derived from an EMBL/GenBank/DDBJ whole genome shotgun (WGS) entry which is preliminary data.</text>
</comment>